<evidence type="ECO:0000313" key="11">
    <source>
        <dbReference type="EMBL" id="BCB77023.1"/>
    </source>
</evidence>
<dbReference type="InterPro" id="IPR008271">
    <property type="entry name" value="Ser/Thr_kinase_AS"/>
</dbReference>
<feature type="compositionally biased region" description="Low complexity" evidence="8">
    <location>
        <begin position="413"/>
        <end position="424"/>
    </location>
</feature>
<dbReference type="PROSITE" id="PS50011">
    <property type="entry name" value="PROTEIN_KINASE_DOM"/>
    <property type="match status" value="1"/>
</dbReference>
<keyword evidence="9" id="KW-0472">Membrane</keyword>
<feature type="binding site" evidence="7">
    <location>
        <position position="65"/>
    </location>
    <ligand>
        <name>ATP</name>
        <dbReference type="ChEBI" id="CHEBI:30616"/>
    </ligand>
</feature>
<feature type="compositionally biased region" description="Low complexity" evidence="8">
    <location>
        <begin position="310"/>
        <end position="322"/>
    </location>
</feature>
<evidence type="ECO:0000256" key="9">
    <source>
        <dbReference type="SAM" id="Phobius"/>
    </source>
</evidence>
<dbReference type="Gene3D" id="3.30.200.20">
    <property type="entry name" value="Phosphorylase Kinase, domain 1"/>
    <property type="match status" value="1"/>
</dbReference>
<feature type="region of interest" description="Disordered" evidence="8">
    <location>
        <begin position="310"/>
        <end position="335"/>
    </location>
</feature>
<dbReference type="InterPro" id="IPR011009">
    <property type="entry name" value="Kinase-like_dom_sf"/>
</dbReference>
<evidence type="ECO:0000256" key="8">
    <source>
        <dbReference type="SAM" id="MobiDB-lite"/>
    </source>
</evidence>
<feature type="domain" description="Protein kinase" evidence="10">
    <location>
        <begin position="36"/>
        <end position="294"/>
    </location>
</feature>
<dbReference type="EMBL" id="AP022870">
    <property type="protein sequence ID" value="BCB77023.1"/>
    <property type="molecule type" value="Genomic_DNA"/>
</dbReference>
<dbReference type="GO" id="GO:0005524">
    <property type="term" value="F:ATP binding"/>
    <property type="evidence" value="ECO:0007669"/>
    <property type="project" value="UniProtKB-UniRule"/>
</dbReference>
<feature type="region of interest" description="Disordered" evidence="8">
    <location>
        <begin position="363"/>
        <end position="484"/>
    </location>
</feature>
<feature type="compositionally biased region" description="Low complexity" evidence="8">
    <location>
        <begin position="432"/>
        <end position="448"/>
    </location>
</feature>
<reference evidence="11 12" key="1">
    <citation type="submission" date="2020-03" db="EMBL/GenBank/DDBJ databases">
        <title>Whole genome shotgun sequence of Phytohabitans flavus NBRC 107702.</title>
        <authorList>
            <person name="Komaki H."/>
            <person name="Tamura T."/>
        </authorList>
    </citation>
    <scope>NUCLEOTIDE SEQUENCE [LARGE SCALE GENOMIC DNA]</scope>
    <source>
        <strain evidence="11 12">NBRC 107702</strain>
    </source>
</reference>
<protein>
    <recommendedName>
        <fullName evidence="1">non-specific serine/threonine protein kinase</fullName>
        <ecNumber evidence="1">2.7.11.1</ecNumber>
    </recommendedName>
</protein>
<dbReference type="SMART" id="SM00220">
    <property type="entry name" value="S_TKc"/>
    <property type="match status" value="1"/>
</dbReference>
<evidence type="ECO:0000256" key="5">
    <source>
        <dbReference type="ARBA" id="ARBA00022777"/>
    </source>
</evidence>
<evidence type="ECO:0000256" key="7">
    <source>
        <dbReference type="PROSITE-ProRule" id="PRU10141"/>
    </source>
</evidence>
<dbReference type="InterPro" id="IPR017441">
    <property type="entry name" value="Protein_kinase_ATP_BS"/>
</dbReference>
<dbReference type="PROSITE" id="PS00108">
    <property type="entry name" value="PROTEIN_KINASE_ST"/>
    <property type="match status" value="1"/>
</dbReference>
<evidence type="ECO:0000256" key="2">
    <source>
        <dbReference type="ARBA" id="ARBA00022527"/>
    </source>
</evidence>
<dbReference type="PANTHER" id="PTHR43289">
    <property type="entry name" value="MITOGEN-ACTIVATED PROTEIN KINASE KINASE KINASE 20-RELATED"/>
    <property type="match status" value="1"/>
</dbReference>
<proteinExistence type="predicted"/>
<dbReference type="GO" id="GO:0004674">
    <property type="term" value="F:protein serine/threonine kinase activity"/>
    <property type="evidence" value="ECO:0007669"/>
    <property type="project" value="UniProtKB-KW"/>
</dbReference>
<keyword evidence="12" id="KW-1185">Reference proteome</keyword>
<feature type="compositionally biased region" description="Low complexity" evidence="8">
    <location>
        <begin position="379"/>
        <end position="395"/>
    </location>
</feature>
<organism evidence="11 12">
    <name type="scientific">Phytohabitans flavus</name>
    <dbReference type="NCBI Taxonomy" id="1076124"/>
    <lineage>
        <taxon>Bacteria</taxon>
        <taxon>Bacillati</taxon>
        <taxon>Actinomycetota</taxon>
        <taxon>Actinomycetes</taxon>
        <taxon>Micromonosporales</taxon>
        <taxon>Micromonosporaceae</taxon>
    </lineage>
</organism>
<reference evidence="11 12" key="2">
    <citation type="submission" date="2020-03" db="EMBL/GenBank/DDBJ databases">
        <authorList>
            <person name="Ichikawa N."/>
            <person name="Kimura A."/>
            <person name="Kitahashi Y."/>
            <person name="Uohara A."/>
        </authorList>
    </citation>
    <scope>NUCLEOTIDE SEQUENCE [LARGE SCALE GENOMIC DNA]</scope>
    <source>
        <strain evidence="11 12">NBRC 107702</strain>
    </source>
</reference>
<dbReference type="PROSITE" id="PS00107">
    <property type="entry name" value="PROTEIN_KINASE_ATP"/>
    <property type="match status" value="1"/>
</dbReference>
<dbReference type="Pfam" id="PF00069">
    <property type="entry name" value="Pkinase"/>
    <property type="match status" value="1"/>
</dbReference>
<evidence type="ECO:0000259" key="10">
    <source>
        <dbReference type="PROSITE" id="PS50011"/>
    </source>
</evidence>
<keyword evidence="4 7" id="KW-0547">Nucleotide-binding</keyword>
<evidence type="ECO:0000256" key="4">
    <source>
        <dbReference type="ARBA" id="ARBA00022741"/>
    </source>
</evidence>
<feature type="transmembrane region" description="Helical" evidence="9">
    <location>
        <begin position="341"/>
        <end position="361"/>
    </location>
</feature>
<gene>
    <name evidence="11" type="ORF">Pflav_034330</name>
</gene>
<evidence type="ECO:0000256" key="6">
    <source>
        <dbReference type="ARBA" id="ARBA00022840"/>
    </source>
</evidence>
<evidence type="ECO:0000256" key="3">
    <source>
        <dbReference type="ARBA" id="ARBA00022679"/>
    </source>
</evidence>
<keyword evidence="6 7" id="KW-0067">ATP-binding</keyword>
<keyword evidence="3" id="KW-0808">Transferase</keyword>
<dbReference type="Proteomes" id="UP000502508">
    <property type="component" value="Chromosome"/>
</dbReference>
<dbReference type="EC" id="2.7.11.1" evidence="1"/>
<dbReference type="AlphaFoldDB" id="A0A6F8XT69"/>
<name>A0A6F8XT69_9ACTN</name>
<evidence type="ECO:0000256" key="1">
    <source>
        <dbReference type="ARBA" id="ARBA00012513"/>
    </source>
</evidence>
<dbReference type="PANTHER" id="PTHR43289:SF6">
    <property type="entry name" value="SERINE_THREONINE-PROTEIN KINASE NEKL-3"/>
    <property type="match status" value="1"/>
</dbReference>
<keyword evidence="2" id="KW-0723">Serine/threonine-protein kinase</keyword>
<keyword evidence="9" id="KW-1133">Transmembrane helix</keyword>
<evidence type="ECO:0000313" key="12">
    <source>
        <dbReference type="Proteomes" id="UP000502508"/>
    </source>
</evidence>
<keyword evidence="5" id="KW-0418">Kinase</keyword>
<dbReference type="InterPro" id="IPR000719">
    <property type="entry name" value="Prot_kinase_dom"/>
</dbReference>
<dbReference type="KEGG" id="pfla:Pflav_034330"/>
<dbReference type="Gene3D" id="1.10.510.10">
    <property type="entry name" value="Transferase(Phosphotransferase) domain 1"/>
    <property type="match status" value="1"/>
</dbReference>
<accession>A0A6F8XT69</accession>
<dbReference type="SUPFAM" id="SSF56112">
    <property type="entry name" value="Protein kinase-like (PK-like)"/>
    <property type="match status" value="1"/>
</dbReference>
<feature type="compositionally biased region" description="Basic and acidic residues" evidence="8">
    <location>
        <begin position="323"/>
        <end position="335"/>
    </location>
</feature>
<dbReference type="CDD" id="cd14014">
    <property type="entry name" value="STKc_PknB_like"/>
    <property type="match status" value="1"/>
</dbReference>
<keyword evidence="9" id="KW-0812">Transmembrane</keyword>
<sequence length="544" mass="55628">MADWSYIRRPDGGSLSSAHWCRLSRVEALRLLGGRYRLEDQIGTGGMSVVWRATDEVLRRPVAVKVLAGRLASDAGASLRIQAEARSAARLSHPHVCGVFDYGESTDSDGRPEPFVVMELLRGPTLSQRIADGPLPPHEAMRVCAEVASGIAAAHDAGLVHRDIKPANVILTPAGAKVVDFGIAAAAGPLEDLDQDDRMIGTPAYLAPERLTGDQIVPASDVYALGLLVHYVLVGRLPWAAETTTQMLRAHSYSEPDPLPPVLGVPPGIADLCGRCLAKEPADRPSAAEVADVLARAAGMVVRPADGGLRPAAAPAPASGAAVDDHPTLEPAGDRRRQRTLAVAVGAAIVVATAVVATLIAGPGGSPRGALAEQRPQEAGGTSAAGSAVTVTTAPGDGGTDETPAGGGGRGADGPTLSPAPATGGAPGGPATGPAAATTAPTTGAAPQVTPPTAEPTPSILRPTGPPPPDRTRTLTSAGGSVDAKCQKDGDVRVLSWKAARGYRVTKVVPGPADVARVWFDGKTLVRMKIRCQDGVPTWVNSPD</sequence>